<feature type="domain" description="Bacterial Ig-like" evidence="3">
    <location>
        <begin position="365"/>
        <end position="477"/>
    </location>
</feature>
<dbReference type="RefSeq" id="WP_265283486.1">
    <property type="nucleotide sequence ID" value="NZ_QZCW01000008.1"/>
</dbReference>
<organism evidence="4 5">
    <name type="scientific">Verminephrobacter aporrectodeae subsp. tuberculatae</name>
    <dbReference type="NCBI Taxonomy" id="1110392"/>
    <lineage>
        <taxon>Bacteria</taxon>
        <taxon>Pseudomonadati</taxon>
        <taxon>Pseudomonadota</taxon>
        <taxon>Betaproteobacteria</taxon>
        <taxon>Burkholderiales</taxon>
        <taxon>Comamonadaceae</taxon>
        <taxon>Verminephrobacter</taxon>
    </lineage>
</organism>
<feature type="region of interest" description="Disordered" evidence="2">
    <location>
        <begin position="292"/>
        <end position="311"/>
    </location>
</feature>
<feature type="domain" description="Bacterial Ig-like" evidence="3">
    <location>
        <begin position="253"/>
        <end position="361"/>
    </location>
</feature>
<comment type="caution">
    <text evidence="4">The sequence shown here is derived from an EMBL/GenBank/DDBJ whole genome shotgun (WGS) entry which is preliminary data.</text>
</comment>
<feature type="domain" description="Bacterial Ig-like" evidence="3">
    <location>
        <begin position="1349"/>
        <end position="1449"/>
    </location>
</feature>
<feature type="domain" description="Bacterial Ig-like" evidence="3">
    <location>
        <begin position="109"/>
        <end position="208"/>
    </location>
</feature>
<dbReference type="InterPro" id="IPR014755">
    <property type="entry name" value="Cu-Rt/internalin_Ig-like"/>
</dbReference>
<feature type="compositionally biased region" description="Polar residues" evidence="2">
    <location>
        <begin position="204"/>
        <end position="225"/>
    </location>
</feature>
<dbReference type="Pfam" id="PF19078">
    <property type="entry name" value="Big_12"/>
    <property type="match status" value="13"/>
</dbReference>
<feature type="domain" description="Bacterial Ig-like" evidence="3">
    <location>
        <begin position="3770"/>
        <end position="3883"/>
    </location>
</feature>
<keyword evidence="5" id="KW-1185">Reference proteome</keyword>
<feature type="domain" description="Bacterial Ig-like" evidence="3">
    <location>
        <begin position="509"/>
        <end position="573"/>
    </location>
</feature>
<dbReference type="NCBIfam" id="TIGR02059">
    <property type="entry name" value="swm_rep_I"/>
    <property type="match status" value="21"/>
</dbReference>
<feature type="compositionally biased region" description="Polar residues" evidence="2">
    <location>
        <begin position="3759"/>
        <end position="3779"/>
    </location>
</feature>
<feature type="region of interest" description="Disordered" evidence="2">
    <location>
        <begin position="3641"/>
        <end position="3660"/>
    </location>
</feature>
<dbReference type="Gene3D" id="2.60.40.1220">
    <property type="match status" value="14"/>
</dbReference>
<name>A0ABT3KZF7_9BURK</name>
<feature type="region of interest" description="Disordered" evidence="2">
    <location>
        <begin position="3407"/>
        <end position="3426"/>
    </location>
</feature>
<feature type="compositionally biased region" description="Low complexity" evidence="2">
    <location>
        <begin position="3644"/>
        <end position="3659"/>
    </location>
</feature>
<feature type="domain" description="Bacterial Ig-like" evidence="3">
    <location>
        <begin position="640"/>
        <end position="740"/>
    </location>
</feature>
<dbReference type="InterPro" id="IPR044048">
    <property type="entry name" value="Big_12"/>
</dbReference>
<dbReference type="InterPro" id="IPR028059">
    <property type="entry name" value="SWM_rpt"/>
</dbReference>
<feature type="compositionally biased region" description="Low complexity" evidence="2">
    <location>
        <begin position="3293"/>
        <end position="3308"/>
    </location>
</feature>
<feature type="non-terminal residue" evidence="4">
    <location>
        <position position="4121"/>
    </location>
</feature>
<evidence type="ECO:0000256" key="1">
    <source>
        <dbReference type="ARBA" id="ARBA00022729"/>
    </source>
</evidence>
<feature type="compositionally biased region" description="Low complexity" evidence="2">
    <location>
        <begin position="3527"/>
        <end position="3542"/>
    </location>
</feature>
<feature type="domain" description="Bacterial Ig-like" evidence="3">
    <location>
        <begin position="2964"/>
        <end position="3062"/>
    </location>
</feature>
<accession>A0ABT3KZF7</accession>
<feature type="compositionally biased region" description="Polar residues" evidence="2">
    <location>
        <begin position="1035"/>
        <end position="1048"/>
    </location>
</feature>
<dbReference type="Proteomes" id="UP001208935">
    <property type="component" value="Unassembled WGS sequence"/>
</dbReference>
<feature type="region of interest" description="Disordered" evidence="2">
    <location>
        <begin position="200"/>
        <end position="232"/>
    </location>
</feature>
<feature type="region of interest" description="Disordered" evidence="2">
    <location>
        <begin position="1542"/>
        <end position="1584"/>
    </location>
</feature>
<dbReference type="InterPro" id="IPR011801">
    <property type="entry name" value="Swm_rep_I_cyn"/>
</dbReference>
<feature type="compositionally biased region" description="Low complexity" evidence="2">
    <location>
        <begin position="3410"/>
        <end position="3425"/>
    </location>
</feature>
<reference evidence="5" key="1">
    <citation type="submission" date="2023-07" db="EMBL/GenBank/DDBJ databases">
        <title>Verminephrobacter genomes.</title>
        <authorList>
            <person name="Lund M.B."/>
        </authorList>
    </citation>
    <scope>NUCLEOTIDE SEQUENCE [LARGE SCALE GENOMIC DNA]</scope>
    <source>
        <strain evidence="5">AtM5-05</strain>
    </source>
</reference>
<evidence type="ECO:0000313" key="5">
    <source>
        <dbReference type="Proteomes" id="UP001208935"/>
    </source>
</evidence>
<dbReference type="EMBL" id="QZCW01000008">
    <property type="protein sequence ID" value="MCW5323695.1"/>
    <property type="molecule type" value="Genomic_DNA"/>
</dbReference>
<evidence type="ECO:0000313" key="4">
    <source>
        <dbReference type="EMBL" id="MCW5323695.1"/>
    </source>
</evidence>
<feature type="domain" description="Bacterial Ig-like" evidence="3">
    <location>
        <begin position="982"/>
        <end position="1089"/>
    </location>
</feature>
<gene>
    <name evidence="4" type="ORF">D5039_21885</name>
</gene>
<feature type="compositionally biased region" description="Polar residues" evidence="2">
    <location>
        <begin position="1553"/>
        <end position="1567"/>
    </location>
</feature>
<evidence type="ECO:0000259" key="3">
    <source>
        <dbReference type="Pfam" id="PF19078"/>
    </source>
</evidence>
<keyword evidence="1" id="KW-0732">Signal</keyword>
<dbReference type="Pfam" id="PF13753">
    <property type="entry name" value="SWM_repeat"/>
    <property type="match status" value="21"/>
</dbReference>
<feature type="region of interest" description="Disordered" evidence="2">
    <location>
        <begin position="3290"/>
        <end position="3309"/>
    </location>
</feature>
<sequence length="4121" mass="418099">MTITSVSIQADKYKLGKGESTTVHFRFNEEPLQSSFVLADDCTSMPSGTRWTSRLTRDPIDGSHYWATLSANDDTESAGGRISMDLANLLDRAGRGGSGTSQSDWFSVDTVNPRVTSITLDDTSLAAGETARVQFVFNEKVTGASVKAAFDLSNAHGTLSDPSSTDDGITWTATFTPTANTANAEACKIGLNVSQVRDLHGNAGQDSSGGSNPVYSDNYSVNTLQDSSGGSNSVYSDSYTVGTERPSLAAGDIRFSGDKLTLNERTITVTFTFSEPVKGLGSGNLHFTSSHWQSRGGPGTLSAPRPTDPDANGHSTVWTATLTAPPSGARSVSHKISVDLAGVTDRDGLQATTRIVESSNSYKVDTERPTATITMATMLGLNARETTVTFTFSEPVNSFTTDDIAVHSDSPVQGVLSDLRPVHGDQSSDGRTYVSGQIWTAKLTPNNYNDLHARAVGGNRIVLRKHSVLDTYGNSGPEEDQYGPTYTVDYAGPVLMASSITFAPGKPAADTTLTAGETATLTFVFNEAVRGFNANSIIFYTDTTDTGVNGGTVSNVVSTDGGTTWTATLTAPTPPATATASTAPAIPPNNQVIRTGVLISGIFDAAGNLAGAPHRSPVVPGSRQLSNIEYNVDTTRTSGTRPTATITLADDALSRGETTTVTIFFSERVHGFDATDIDLTNANGTLGTLRTNDNVTWFATFTPTAGVEDATNTISVNLAGVTNNAQRTGAGNATSLNYTVNTRTSAPDTTPPLIYYATVNGNQLVLTYLESNTLDETALTGNAGFRVLSSIATTVTSAVVNGAAKTITLTLDRAVTSTETLHVRYAKPATGAVVQDAAGNDSPDFSEWAVTNNTPAGADTTPPVINTARLIGLGNLLELAYTEADTLDRTILSSSLFTVTTAAGSVNVLATSVSAMDNTVMLSLSRAVAATEGTVTVSYTKPASGGVRDAAGNQAASFNAQPVTHAQGLLTPPDNTTPPRLPVSSITFSDSTLSIDKSTTTVTFLFSEPVKGLGSGNLQVPAGKGTLSAPRPSNPDANGHSNTWTATLTAPPGTHTSKDHKVSVDLTGVTDRDGLQANGTRTVESSNTYAIDTQRPTATITMDKTTLRENSRDAIVTIRFSEKVREFTHDDVEVHSSSPVRGTLSAWSTNDDGQTWTATLSQNNYVNDSNGRPKGGNKIILHRGHLTDLAGNWGPEEDHYGPTYTVDYFGPTLTASSITFAPGKTAATNTTLSAGETATLTFVFSEAVTGFDASCIIPYTTATNNDTQRTDANTNGGTVSNVVSTDGGTTWTATLTAPTNNTVTLNNVNIAILQAPVIDLAGNPGGGPGTRNLASTITYNVNTTSAFGTRPTATITLADSALTTGETTTVTIAFSERVHGFDATDVDLTHANGTLGTLSTTNNVTWTATFTPTAGVEDATNTISVNLAGVTNNAQRTGAGTAASSNYTVNTRPTDTTAPQLESTDIFPYVLGNLLSLSFTDANNLDADPAHTPAAGDFTVSVDGVRSTVDRVVVGDTNKVITLQLSTYVQFGQRVTLAYNDSTPNDDKGIRDTQGNSLASIPTTEIKNNAEDRTPPELITRPRPKVNGDQLVLSFSDASNLDADPTRKPAGGAFTVLVNGVANAVTNVTVQAQAKTVTLTLSTAVTHDQSVTVAYADPTTGDDTNAIQDTAGNDVASFPATAVTNITPAPGDTTPPVFSSAAVTGDQLVLSFSDTSILDGDPIHKPASGAFTVLVNGVANAVTTVTVQARAKTVTLTLSTAVTHGQTVTVAYTDPTTGNDTNAIQDIAGNDVASFAATEVTNNTPAPTADTTPPVFSSAAVTGDQLVLSFSDTSNLEADPVHKPANGAFTVLVNGVANAVTNVTVQAQAKTVTLTLSTAVTHGQSVTVAYADPTTGNDTNAIQDTAGNDAASFAATAVTNNTPAPTADTTPPVFSSAAVTGDQLVLSFSDTGILDGDPIHKPASGAFTVLVNGVANAVTTVTVQARAKTVTLTLSTAVTHGQTVTVAYADPTTGNDTNAIQDIAGNDAASFAATAVTNNTPAPTADTTAPEFHSAVVTGNQLVLTYTEAGTLDAAALEQNAGFTVNTAAGTAAIRVCSAVVNATAKTVTLTLDRVVARAETVSVSYTKPESGAVVQDAAGNDAANFSERAVTNNTPAGADTTPPVFSSATVNGDKLVISYTEQNSLADVTMSGGGGFTVYREYYDNGGLVRVAGEFTVQSVVVNGAAKTVTLALTERPVYHGARVTVSYSRLASGNVVQDVAGNHAANFDITTVTNITPAPGDTTPPVFSSAAVTGDQLVISYTDANSLDVVALAGNAGFAVNTAAGTAAITVSSAVVNATAKTVTLTLSRIVASTETVSVSYTKPATGAVVQDAAGNDAANFSDQAVTNNTPADTTPPEFHSAAVNGSKLVLTYTEAGTLDGAALAGNAGFTVNNAAGTAAITVSSAVVNATAKTVTLTLSRIVASTETVTVNYTKPASGAVVQDAAGNDATNFSDRAVTNNTPAADTTPPVFSSATANGDKVVISYTEQNNLADVTLSGTGGFSVYRHGPPAERFHIKSVVVNGAANTVTLTLEHVPVSYGEGVSVSYAKPESGNGVQDVAGNHAASLPITRVTNITPAPGDTTPPVFSSAAVTRNQLVISYTDANSLDAVTLAGNAGYAVNTAAGTAAITVSSAVVDATAKTVTLTLSRIVASTETVSVSYTKPATGAVVQDAAGNAAANFSSQAVTNNTPADTTPPEFHSAAVTGNQLVLTYTEAGTLDAAALAGNAGFTVNNAAGTAAITVSSAVVNATAKTVTLTLSRAVVNAETVSVSYTKPATGAVVQDAAGNDAANFSDRAVTNNTPADTTPPEFHSAAVTGNQLVLTYTEAGTLDAAALVGNAGFTVNTAAGAAAITVSSALVNATTKTVTLTLSRAVASTETVTVSYTKPESGAVVQDAAGNDAANFSSRAVTNNTPAPLELNLTITLADNALTTGETTTVTFTFNQPVTGFDIRDIWCTNGTLSAPVANAESTVWTATFTVTATANVNAPTNVIVVDTAGVTSAAGNAGEGEVNSPNYSVDTTGPAADTVAPVFSSATVTGNQLVLTYTEAGTLDAAALTGNAGFTVNTAAGAAAIIVSSAVVSATAKTVTLTLSRAVTATETVTVSYTKPASGAVVQDAAGNDAANFSDRAVTNNTSTTPAPADTTPPEFHSATVTGAQLVLTYTEAGTLDAAALAGNAGFTVNTAAGATAITVSSALVNATAKTVTLTLSRAVTATETVTVSYTKPASGAVVQDAAGNDAANFSDRAVTNNTSTTPAPADTTPPEFHSATVTGAQLVLTYTEAGTLDGAALAGNAGFTVNTAAGATAITVSSALVNATAKTVTLTLSRAVTATETVTVSYTKPASGAVVQDAAGNDAANFSDRAVTNNTSTTPAPADTTPPEFHSATVTGAQLVLTYTEAGTLDAAALTGNAGFTVNTAAGTAAITVSSAVVNATAKTVTLTLSRAVTATETMTVSYTKPASGAVVQDAAGNDAANFSDRAVTNNTSTTPAPADTTPPEFHSATVTGAQLVLTYTEAGTLDAAALTGNAGFTVNTAAGTAAITVSSALVNATAKTVTLTLSRAVTATETVTVSYTKPASGAVVQDAAGNDAANFSDRAVTNNTSTTPAPADTTPPEFHSATVTGAQLVLTYTEAGTLDAAALTGNAGFTVNTAAGATAITVSSALVNATAKTVTLTLSRAVAATETVTVSYTKPASGAVVQDAAGNDAANFSDRAVTNSTSAPPDTQPPTLAATNPITIGDNKLALDESTTVTIRFSEAIAASSFSLDDLTAEGVGARLSNLQSTDGGTTWTVTLAAPSLEDYIQASPDIPNSTNNKIRVNLAGITDLAGNAGVGTAASTVSYDIDLRPPFATITLADSTLTVGETTTVTFGFDEVVTNFDASKIDLLNANGTLGPLTAGADGKTWTATFTPTANTNGGAENTIGVKGGVTDVAGNSDARIFTSAKYSVDTRSGNTTGPTATITLADTTLTAGETTTVTFRFSEAVSGFAADDVVLTDANGTLGPLTAAADGRTWTATFTPTANVNDATNAIRVNLAGVTNTGGYAGVGSASSANYTVNTGAQDTTAPVLDTATVRG</sequence>
<feature type="domain" description="Bacterial Ig-like" evidence="3">
    <location>
        <begin position="3890"/>
        <end position="3993"/>
    </location>
</feature>
<feature type="domain" description="Bacterial Ig-like" evidence="3">
    <location>
        <begin position="1092"/>
        <end position="1195"/>
    </location>
</feature>
<feature type="compositionally biased region" description="Low complexity" evidence="2">
    <location>
        <begin position="3176"/>
        <end position="3191"/>
    </location>
</feature>
<protein>
    <recommendedName>
        <fullName evidence="3">Bacterial Ig-like domain-containing protein</fullName>
    </recommendedName>
</protein>
<feature type="domain" description="Bacterial Ig-like" evidence="3">
    <location>
        <begin position="4000"/>
        <end position="4102"/>
    </location>
</feature>
<feature type="region of interest" description="Disordered" evidence="2">
    <location>
        <begin position="1437"/>
        <end position="1459"/>
    </location>
</feature>
<feature type="region of interest" description="Disordered" evidence="2">
    <location>
        <begin position="3524"/>
        <end position="3543"/>
    </location>
</feature>
<feature type="region of interest" description="Disordered" evidence="2">
    <location>
        <begin position="3173"/>
        <end position="3192"/>
    </location>
</feature>
<feature type="region of interest" description="Disordered" evidence="2">
    <location>
        <begin position="3758"/>
        <end position="3779"/>
    </location>
</feature>
<feature type="region of interest" description="Disordered" evidence="2">
    <location>
        <begin position="1021"/>
        <end position="1059"/>
    </location>
</feature>
<feature type="domain" description="Bacterial Ig-like" evidence="3">
    <location>
        <begin position="1226"/>
        <end position="1329"/>
    </location>
</feature>
<proteinExistence type="predicted"/>
<evidence type="ECO:0000256" key="2">
    <source>
        <dbReference type="SAM" id="MobiDB-lite"/>
    </source>
</evidence>